<feature type="domain" description="C2H2-type" evidence="7">
    <location>
        <begin position="48"/>
        <end position="76"/>
    </location>
</feature>
<dbReference type="RefSeq" id="XP_014485533.1">
    <property type="nucleotide sequence ID" value="XM_014630047.1"/>
</dbReference>
<gene>
    <name evidence="9 10" type="primary">LOC106750029</name>
</gene>
<evidence type="ECO:0000256" key="6">
    <source>
        <dbReference type="SAM" id="Coils"/>
    </source>
</evidence>
<feature type="coiled-coil region" evidence="6">
    <location>
        <begin position="265"/>
        <end position="292"/>
    </location>
</feature>
<evidence type="ECO:0000256" key="5">
    <source>
        <dbReference type="PROSITE-ProRule" id="PRU00042"/>
    </source>
</evidence>
<dbReference type="PROSITE" id="PS50157">
    <property type="entry name" value="ZINC_FINGER_C2H2_2"/>
    <property type="match status" value="5"/>
</dbReference>
<keyword evidence="6" id="KW-0175">Coiled coil</keyword>
<dbReference type="InterPro" id="IPR036236">
    <property type="entry name" value="Znf_C2H2_sf"/>
</dbReference>
<evidence type="ECO:0000259" key="7">
    <source>
        <dbReference type="PROSITE" id="PS50157"/>
    </source>
</evidence>
<accession>A0A6P3Y5C9</accession>
<dbReference type="GO" id="GO:0008270">
    <property type="term" value="F:zinc ion binding"/>
    <property type="evidence" value="ECO:0007669"/>
    <property type="project" value="UniProtKB-KW"/>
</dbReference>
<dbReference type="InterPro" id="IPR013087">
    <property type="entry name" value="Znf_C2H2_type"/>
</dbReference>
<dbReference type="KEGG" id="dqu:106750029"/>
<feature type="domain" description="C2H2-type" evidence="7">
    <location>
        <begin position="7"/>
        <end position="34"/>
    </location>
</feature>
<evidence type="ECO:0000313" key="10">
    <source>
        <dbReference type="RefSeq" id="XP_014485533.1"/>
    </source>
</evidence>
<dbReference type="SUPFAM" id="SSF57667">
    <property type="entry name" value="beta-beta-alpha zinc fingers"/>
    <property type="match status" value="1"/>
</dbReference>
<evidence type="ECO:0000256" key="4">
    <source>
        <dbReference type="ARBA" id="ARBA00022833"/>
    </source>
</evidence>
<evidence type="ECO:0000256" key="3">
    <source>
        <dbReference type="ARBA" id="ARBA00022771"/>
    </source>
</evidence>
<dbReference type="RefSeq" id="XP_014485532.1">
    <property type="nucleotide sequence ID" value="XM_014630046.1"/>
</dbReference>
<dbReference type="SMART" id="SM00355">
    <property type="entry name" value="ZnF_C2H2"/>
    <property type="match status" value="6"/>
</dbReference>
<dbReference type="Gene3D" id="3.30.160.60">
    <property type="entry name" value="Classic Zinc Finger"/>
    <property type="match status" value="2"/>
</dbReference>
<keyword evidence="8" id="KW-1185">Reference proteome</keyword>
<dbReference type="Pfam" id="PF00096">
    <property type="entry name" value="zf-C2H2"/>
    <property type="match status" value="2"/>
</dbReference>
<evidence type="ECO:0000313" key="8">
    <source>
        <dbReference type="Proteomes" id="UP000515204"/>
    </source>
</evidence>
<dbReference type="PROSITE" id="PS00028">
    <property type="entry name" value="ZINC_FINGER_C2H2_1"/>
    <property type="match status" value="5"/>
</dbReference>
<dbReference type="OrthoDB" id="203599at2759"/>
<keyword evidence="3 5" id="KW-0863">Zinc-finger</keyword>
<sequence length="319" mass="37404">MSAKDQYPCVLCNAKFKSKDLLQEHFRKHGKELDMRGKPIASGYFKNTKCDICGTSFVTTSAAIRHRFKKHPNAHTKFYCHYCGKHFPLEIHRDHHQLSHDKSESERKEQHRKCEECNVLFYNAKALRYHYRCHKSMEHLLQPIITPPPSNKVKINSMNDVLSVYYCHLCGVEYLSKFNLQRHLKDRHMQDREMIMSVDVIKCTVCTAVFCSKKAFNAHNKFHQPNAVAISEQQRHNVTKINLDCDRRIETVADKYISRSNASKRQLSKKRIVELKEIKQEIKEEVKQEIKEELISSSDDELVYINDSVNPVTSRKICH</sequence>
<proteinExistence type="predicted"/>
<dbReference type="Proteomes" id="UP000515204">
    <property type="component" value="Unplaced"/>
</dbReference>
<protein>
    <submittedName>
        <fullName evidence="9 10">Zinc finger and SCAN domain-containing protein 10-like</fullName>
    </submittedName>
</protein>
<evidence type="ECO:0000313" key="9">
    <source>
        <dbReference type="RefSeq" id="XP_014485532.1"/>
    </source>
</evidence>
<keyword evidence="2" id="KW-0677">Repeat</keyword>
<feature type="domain" description="C2H2-type" evidence="7">
    <location>
        <begin position="78"/>
        <end position="105"/>
    </location>
</feature>
<feature type="domain" description="C2H2-type" evidence="7">
    <location>
        <begin position="165"/>
        <end position="193"/>
    </location>
</feature>
<keyword evidence="1" id="KW-0479">Metal-binding</keyword>
<name>A0A6P3Y5C9_DINQU</name>
<feature type="domain" description="C2H2-type" evidence="7">
    <location>
        <begin position="112"/>
        <end position="139"/>
    </location>
</feature>
<dbReference type="PANTHER" id="PTHR24379">
    <property type="entry name" value="KRAB AND ZINC FINGER DOMAIN-CONTAINING"/>
    <property type="match status" value="1"/>
</dbReference>
<dbReference type="AlphaFoldDB" id="A0A6P3Y5C9"/>
<reference evidence="9 10" key="1">
    <citation type="submission" date="2025-04" db="UniProtKB">
        <authorList>
            <consortium name="RefSeq"/>
        </authorList>
    </citation>
    <scope>IDENTIFICATION</scope>
</reference>
<dbReference type="GeneID" id="106750029"/>
<dbReference type="PANTHER" id="PTHR24379:SF121">
    <property type="entry name" value="C2H2-TYPE DOMAIN-CONTAINING PROTEIN"/>
    <property type="match status" value="1"/>
</dbReference>
<keyword evidence="4" id="KW-0862">Zinc</keyword>
<evidence type="ECO:0000256" key="2">
    <source>
        <dbReference type="ARBA" id="ARBA00022737"/>
    </source>
</evidence>
<organism evidence="8 10">
    <name type="scientific">Dinoponera quadriceps</name>
    <name type="common">South American ant</name>
    <dbReference type="NCBI Taxonomy" id="609295"/>
    <lineage>
        <taxon>Eukaryota</taxon>
        <taxon>Metazoa</taxon>
        <taxon>Ecdysozoa</taxon>
        <taxon>Arthropoda</taxon>
        <taxon>Hexapoda</taxon>
        <taxon>Insecta</taxon>
        <taxon>Pterygota</taxon>
        <taxon>Neoptera</taxon>
        <taxon>Endopterygota</taxon>
        <taxon>Hymenoptera</taxon>
        <taxon>Apocrita</taxon>
        <taxon>Aculeata</taxon>
        <taxon>Formicoidea</taxon>
        <taxon>Formicidae</taxon>
        <taxon>Ponerinae</taxon>
        <taxon>Ponerini</taxon>
        <taxon>Dinoponera</taxon>
    </lineage>
</organism>
<evidence type="ECO:0000256" key="1">
    <source>
        <dbReference type="ARBA" id="ARBA00022723"/>
    </source>
</evidence>